<keyword evidence="2" id="KW-0285">Flavoprotein</keyword>
<proteinExistence type="inferred from homology"/>
<protein>
    <submittedName>
        <fullName evidence="5">FAD/NAD(P)-binding domain-containing protein</fullName>
    </submittedName>
</protein>
<dbReference type="SUPFAM" id="SSF51735">
    <property type="entry name" value="NAD(P)-binding Rossmann-fold domains"/>
    <property type="match status" value="1"/>
</dbReference>
<evidence type="ECO:0000256" key="2">
    <source>
        <dbReference type="ARBA" id="ARBA00022630"/>
    </source>
</evidence>
<dbReference type="GO" id="GO:0004499">
    <property type="term" value="F:N,N-dimethylaniline monooxygenase activity"/>
    <property type="evidence" value="ECO:0007669"/>
    <property type="project" value="InterPro"/>
</dbReference>
<keyword evidence="3" id="KW-0274">FAD</keyword>
<dbReference type="OMA" id="ENCYEGL"/>
<dbReference type="KEGG" id="cput:CONPUDRAFT_63071"/>
<dbReference type="OrthoDB" id="2915840at2759"/>
<dbReference type="SUPFAM" id="SSF51905">
    <property type="entry name" value="FAD/NAD(P)-binding domain"/>
    <property type="match status" value="2"/>
</dbReference>
<organism evidence="5 6">
    <name type="scientific">Coniophora puteana (strain RWD-64-598)</name>
    <name type="common">Brown rot fungus</name>
    <dbReference type="NCBI Taxonomy" id="741705"/>
    <lineage>
        <taxon>Eukaryota</taxon>
        <taxon>Fungi</taxon>
        <taxon>Dikarya</taxon>
        <taxon>Basidiomycota</taxon>
        <taxon>Agaricomycotina</taxon>
        <taxon>Agaricomycetes</taxon>
        <taxon>Agaricomycetidae</taxon>
        <taxon>Boletales</taxon>
        <taxon>Coniophorineae</taxon>
        <taxon>Coniophoraceae</taxon>
        <taxon>Coniophora</taxon>
    </lineage>
</organism>
<keyword evidence="4" id="KW-0560">Oxidoreductase</keyword>
<evidence type="ECO:0000256" key="1">
    <source>
        <dbReference type="ARBA" id="ARBA00009183"/>
    </source>
</evidence>
<reference evidence="6" key="1">
    <citation type="journal article" date="2012" name="Science">
        <title>The Paleozoic origin of enzymatic lignin decomposition reconstructed from 31 fungal genomes.</title>
        <authorList>
            <person name="Floudas D."/>
            <person name="Binder M."/>
            <person name="Riley R."/>
            <person name="Barry K."/>
            <person name="Blanchette R.A."/>
            <person name="Henrissat B."/>
            <person name="Martinez A.T."/>
            <person name="Otillar R."/>
            <person name="Spatafora J.W."/>
            <person name="Yadav J.S."/>
            <person name="Aerts A."/>
            <person name="Benoit I."/>
            <person name="Boyd A."/>
            <person name="Carlson A."/>
            <person name="Copeland A."/>
            <person name="Coutinho P.M."/>
            <person name="de Vries R.P."/>
            <person name="Ferreira P."/>
            <person name="Findley K."/>
            <person name="Foster B."/>
            <person name="Gaskell J."/>
            <person name="Glotzer D."/>
            <person name="Gorecki P."/>
            <person name="Heitman J."/>
            <person name="Hesse C."/>
            <person name="Hori C."/>
            <person name="Igarashi K."/>
            <person name="Jurgens J.A."/>
            <person name="Kallen N."/>
            <person name="Kersten P."/>
            <person name="Kohler A."/>
            <person name="Kuees U."/>
            <person name="Kumar T.K.A."/>
            <person name="Kuo A."/>
            <person name="LaButti K."/>
            <person name="Larrondo L.F."/>
            <person name="Lindquist E."/>
            <person name="Ling A."/>
            <person name="Lombard V."/>
            <person name="Lucas S."/>
            <person name="Lundell T."/>
            <person name="Martin R."/>
            <person name="McLaughlin D.J."/>
            <person name="Morgenstern I."/>
            <person name="Morin E."/>
            <person name="Murat C."/>
            <person name="Nagy L.G."/>
            <person name="Nolan M."/>
            <person name="Ohm R.A."/>
            <person name="Patyshakuliyeva A."/>
            <person name="Rokas A."/>
            <person name="Ruiz-Duenas F.J."/>
            <person name="Sabat G."/>
            <person name="Salamov A."/>
            <person name="Samejima M."/>
            <person name="Schmutz J."/>
            <person name="Slot J.C."/>
            <person name="St John F."/>
            <person name="Stenlid J."/>
            <person name="Sun H."/>
            <person name="Sun S."/>
            <person name="Syed K."/>
            <person name="Tsang A."/>
            <person name="Wiebenga A."/>
            <person name="Young D."/>
            <person name="Pisabarro A."/>
            <person name="Eastwood D.C."/>
            <person name="Martin F."/>
            <person name="Cullen D."/>
            <person name="Grigoriev I.V."/>
            <person name="Hibbett D.S."/>
        </authorList>
    </citation>
    <scope>NUCLEOTIDE SEQUENCE [LARGE SCALE GENOMIC DNA]</scope>
    <source>
        <strain evidence="6">RWD-64-598 SS2</strain>
    </source>
</reference>
<comment type="similarity">
    <text evidence="1">Belongs to the FMO family.</text>
</comment>
<dbReference type="GO" id="GO:0050660">
    <property type="term" value="F:flavin adenine dinucleotide binding"/>
    <property type="evidence" value="ECO:0007669"/>
    <property type="project" value="InterPro"/>
</dbReference>
<dbReference type="InterPro" id="IPR036188">
    <property type="entry name" value="FAD/NAD-bd_sf"/>
</dbReference>
<dbReference type="Gene3D" id="3.50.50.60">
    <property type="entry name" value="FAD/NAD(P)-binding domain"/>
    <property type="match status" value="2"/>
</dbReference>
<dbReference type="GO" id="GO:0050661">
    <property type="term" value="F:NADP binding"/>
    <property type="evidence" value="ECO:0007669"/>
    <property type="project" value="InterPro"/>
</dbReference>
<evidence type="ECO:0000256" key="4">
    <source>
        <dbReference type="ARBA" id="ARBA00023002"/>
    </source>
</evidence>
<comment type="caution">
    <text evidence="5">The sequence shown here is derived from an EMBL/GenBank/DDBJ whole genome shotgun (WGS) entry which is preliminary data.</text>
</comment>
<evidence type="ECO:0000313" key="6">
    <source>
        <dbReference type="Proteomes" id="UP000053558"/>
    </source>
</evidence>
<dbReference type="InterPro" id="IPR036291">
    <property type="entry name" value="NAD(P)-bd_dom_sf"/>
</dbReference>
<dbReference type="RefSeq" id="XP_007772413.1">
    <property type="nucleotide sequence ID" value="XM_007774223.1"/>
</dbReference>
<dbReference type="InterPro" id="IPR050346">
    <property type="entry name" value="FMO-like"/>
</dbReference>
<gene>
    <name evidence="5" type="ORF">CONPUDRAFT_63071</name>
</gene>
<name>A0A5M3MFQ4_CONPW</name>
<accession>A0A5M3MFQ4</accession>
<dbReference type="InterPro" id="IPR020946">
    <property type="entry name" value="Flavin_mOase-like"/>
</dbReference>
<dbReference type="Proteomes" id="UP000053558">
    <property type="component" value="Unassembled WGS sequence"/>
</dbReference>
<dbReference type="PANTHER" id="PTHR23023">
    <property type="entry name" value="DIMETHYLANILINE MONOOXYGENASE"/>
    <property type="match status" value="1"/>
</dbReference>
<dbReference type="Pfam" id="PF00743">
    <property type="entry name" value="FMO-like"/>
    <property type="match status" value="1"/>
</dbReference>
<dbReference type="AlphaFoldDB" id="A0A5M3MFQ4"/>
<evidence type="ECO:0000313" key="5">
    <source>
        <dbReference type="EMBL" id="EIW77421.1"/>
    </source>
</evidence>
<dbReference type="EMBL" id="JH711584">
    <property type="protein sequence ID" value="EIW77421.1"/>
    <property type="molecule type" value="Genomic_DNA"/>
</dbReference>
<evidence type="ECO:0000256" key="3">
    <source>
        <dbReference type="ARBA" id="ARBA00022827"/>
    </source>
</evidence>
<keyword evidence="6" id="KW-1185">Reference proteome</keyword>
<dbReference type="GeneID" id="19208274"/>
<sequence length="558" mass="62240">MAISNILAAPVGVIGAGAAGLITAHTLVQDGFQNVQVLTRDEHAGGVWARERMYPGLVINSVHGDFRYSPLPMPPSVMPGKRMTGEELQAYMEQFAESFLKDNIRYGTEVRKIRRDEVTGLWFVDVLNKKRGTHETLIYSRLVVCTGGCSNPSIPETLTVESARKAGFRGLVMHSSEFAQHAENLVNMSQHSGNDFNVVVAGSGKSAQDVCVFLASRGIPVTMVFENADAVVALPWALPDWVRKSRLTSIMSPYMDLNTKLEHFLHSTWLGSKIIHGVWHAFKAVSYRTLKIPSDSPLRRSPQIYWTLRAQEEAIYREDGFYAYVNAGKIKLAAPARVMGYGDDGESIVLSDGRKLRADAAVYATGFRSSWTNLFDERTEKSLGLIRQRYDPPETDEWASFSGLRSPPEQQSEVAGAPIYRGIVPARNIAQRDFAINGAIFSANNGYTFEVTSHWISSYFLGDPMRLPSSTEEALAETARSAAWMRKRYPGMLDKFSESYTSVIVAWSWPQAMDNLLDDMGLRTQRSGGNWLTWPFKVVSVDELKGLKLERKTIREST</sequence>